<evidence type="ECO:0000313" key="3">
    <source>
        <dbReference type="Proteomes" id="UP000738376"/>
    </source>
</evidence>
<protein>
    <submittedName>
        <fullName evidence="1">Uncharacterized protein</fullName>
    </submittedName>
</protein>
<dbReference type="RefSeq" id="WP_169362985.1">
    <property type="nucleotide sequence ID" value="NZ_JAAVJL010000001.1"/>
</dbReference>
<name>A0ABX1LPH9_9CYAN</name>
<keyword evidence="3" id="KW-1185">Reference proteome</keyword>
<evidence type="ECO:0000313" key="2">
    <source>
        <dbReference type="EMBL" id="NMF60068.1"/>
    </source>
</evidence>
<dbReference type="EMBL" id="JAAVJL010000001">
    <property type="protein sequence ID" value="NMF58038.1"/>
    <property type="molecule type" value="Genomic_DNA"/>
</dbReference>
<gene>
    <name evidence="1" type="ORF">HC246_08380</name>
    <name evidence="2" type="ORF">HC246_19080</name>
</gene>
<comment type="caution">
    <text evidence="1">The sequence shown here is derived from an EMBL/GenBank/DDBJ whole genome shotgun (WGS) entry which is preliminary data.</text>
</comment>
<evidence type="ECO:0000313" key="1">
    <source>
        <dbReference type="EMBL" id="NMF58038.1"/>
    </source>
</evidence>
<sequence length="119" mass="12692">MASGTSRYKYKTDKGNIFYARTDDSAELASVRGAAPTGTPTENITFEFSKNAKAVGCKPRHCILTLKSTAASTGCLLPPSQTTKRVIVLDPATTPPAGSEITVNGRQWIVGSIVSEQMR</sequence>
<organism evidence="1 3">
    <name type="scientific">Pseudanabaena yagii GIHE-NHR1</name>
    <dbReference type="NCBI Taxonomy" id="2722753"/>
    <lineage>
        <taxon>Bacteria</taxon>
        <taxon>Bacillati</taxon>
        <taxon>Cyanobacteriota</taxon>
        <taxon>Cyanophyceae</taxon>
        <taxon>Pseudanabaenales</taxon>
        <taxon>Pseudanabaenaceae</taxon>
        <taxon>Pseudanabaena</taxon>
        <taxon>Pseudanabaena yagii</taxon>
    </lineage>
</organism>
<dbReference type="EMBL" id="JAAVJL010000002">
    <property type="protein sequence ID" value="NMF60068.1"/>
    <property type="molecule type" value="Genomic_DNA"/>
</dbReference>
<proteinExistence type="predicted"/>
<reference evidence="1 3" key="1">
    <citation type="submission" date="2020-03" db="EMBL/GenBank/DDBJ databases">
        <title>Draft Genome Sequence of 2-Methylisoborneol Producing Pseudanabaena yagii Strain GIHE-NHR1 Isolated from North Han River in South Korea.</title>
        <authorList>
            <person name="Jeong J."/>
        </authorList>
    </citation>
    <scope>NUCLEOTIDE SEQUENCE [LARGE SCALE GENOMIC DNA]</scope>
    <source>
        <strain evidence="1 3">GIHE-NHR1</strain>
    </source>
</reference>
<accession>A0ABX1LPH9</accession>
<dbReference type="Proteomes" id="UP000738376">
    <property type="component" value="Unassembled WGS sequence"/>
</dbReference>